<reference evidence="2" key="1">
    <citation type="journal article" date="2019" name="Int. J. Syst. Evol. Microbiol.">
        <title>The Global Catalogue of Microorganisms (GCM) 10K type strain sequencing project: providing services to taxonomists for standard genome sequencing and annotation.</title>
        <authorList>
            <consortium name="The Broad Institute Genomics Platform"/>
            <consortium name="The Broad Institute Genome Sequencing Center for Infectious Disease"/>
            <person name="Wu L."/>
            <person name="Ma J."/>
        </authorList>
    </citation>
    <scope>NUCLEOTIDE SEQUENCE [LARGE SCALE GENOMIC DNA]</scope>
    <source>
        <strain evidence="2">NCAIM B.02333</strain>
    </source>
</reference>
<protein>
    <recommendedName>
        <fullName evidence="3">Excreted virulence factor EspC (Type VII ESX diderm)</fullName>
    </recommendedName>
</protein>
<evidence type="ECO:0000313" key="1">
    <source>
        <dbReference type="EMBL" id="MFC3688650.1"/>
    </source>
</evidence>
<dbReference type="RefSeq" id="WP_340295307.1">
    <property type="nucleotide sequence ID" value="NZ_JBBEOI010000227.1"/>
</dbReference>
<dbReference type="Proteomes" id="UP001595685">
    <property type="component" value="Unassembled WGS sequence"/>
</dbReference>
<evidence type="ECO:0008006" key="3">
    <source>
        <dbReference type="Google" id="ProtNLM"/>
    </source>
</evidence>
<sequence length="125" mass="12644">MTSGAGPGAAWAGGGADGLCLVVDTAAVDEAEARADRVRQAVLDAAEGLDRLPVAGVVVGADPLLDALADLGRQWRAGLDASAREAQDLAGALREARTAYATVEREAVLAAQDLRDGVPGPRTGR</sequence>
<proteinExistence type="predicted"/>
<keyword evidence="2" id="KW-1185">Reference proteome</keyword>
<comment type="caution">
    <text evidence="1">The sequence shown here is derived from an EMBL/GenBank/DDBJ whole genome shotgun (WGS) entry which is preliminary data.</text>
</comment>
<organism evidence="1 2">
    <name type="scientific">Aquipuribacter hungaricus</name>
    <dbReference type="NCBI Taxonomy" id="545624"/>
    <lineage>
        <taxon>Bacteria</taxon>
        <taxon>Bacillati</taxon>
        <taxon>Actinomycetota</taxon>
        <taxon>Actinomycetes</taxon>
        <taxon>Micrococcales</taxon>
        <taxon>Intrasporangiaceae</taxon>
        <taxon>Aquipuribacter</taxon>
    </lineage>
</organism>
<evidence type="ECO:0000313" key="2">
    <source>
        <dbReference type="Proteomes" id="UP001595685"/>
    </source>
</evidence>
<name>A0ABV7WG01_9MICO</name>
<accession>A0ABV7WG01</accession>
<dbReference type="EMBL" id="JBHRWW010000005">
    <property type="protein sequence ID" value="MFC3688650.1"/>
    <property type="molecule type" value="Genomic_DNA"/>
</dbReference>
<gene>
    <name evidence="1" type="ORF">ACFOLH_09885</name>
</gene>